<protein>
    <submittedName>
        <fullName evidence="2">Uncharacterized protein</fullName>
    </submittedName>
</protein>
<evidence type="ECO:0000256" key="1">
    <source>
        <dbReference type="SAM" id="MobiDB-lite"/>
    </source>
</evidence>
<proteinExistence type="predicted"/>
<evidence type="ECO:0000313" key="2">
    <source>
        <dbReference type="EMBL" id="EYB96239.1"/>
    </source>
</evidence>
<dbReference type="AlphaFoldDB" id="A0A016T0Y8"/>
<sequence>MTNAHKHATARPPRQLAKTSSLYKILGERGYIDSRTDEPSKLVEKAKRRAGKKDHHGLKREAECTKIKPKPTVTRAHSSSAARLSNAVLIWTQLLDDTITSQHRAKLSEAKAM</sequence>
<evidence type="ECO:0000313" key="3">
    <source>
        <dbReference type="Proteomes" id="UP000024635"/>
    </source>
</evidence>
<gene>
    <name evidence="2" type="primary">Acey_s0152.g2877</name>
    <name evidence="2" type="synonym">Acey-col-111</name>
    <name evidence="2" type="ORF">Y032_0152g2877</name>
</gene>
<feature type="compositionally biased region" description="Basic and acidic residues" evidence="1">
    <location>
        <begin position="36"/>
        <end position="45"/>
    </location>
</feature>
<feature type="compositionally biased region" description="Basic residues" evidence="1">
    <location>
        <begin position="46"/>
        <end position="58"/>
    </location>
</feature>
<organism evidence="2 3">
    <name type="scientific">Ancylostoma ceylanicum</name>
    <dbReference type="NCBI Taxonomy" id="53326"/>
    <lineage>
        <taxon>Eukaryota</taxon>
        <taxon>Metazoa</taxon>
        <taxon>Ecdysozoa</taxon>
        <taxon>Nematoda</taxon>
        <taxon>Chromadorea</taxon>
        <taxon>Rhabditida</taxon>
        <taxon>Rhabditina</taxon>
        <taxon>Rhabditomorpha</taxon>
        <taxon>Strongyloidea</taxon>
        <taxon>Ancylostomatidae</taxon>
        <taxon>Ancylostomatinae</taxon>
        <taxon>Ancylostoma</taxon>
    </lineage>
</organism>
<feature type="region of interest" description="Disordered" evidence="1">
    <location>
        <begin position="36"/>
        <end position="59"/>
    </location>
</feature>
<comment type="caution">
    <text evidence="2">The sequence shown here is derived from an EMBL/GenBank/DDBJ whole genome shotgun (WGS) entry which is preliminary data.</text>
</comment>
<dbReference type="Proteomes" id="UP000024635">
    <property type="component" value="Unassembled WGS sequence"/>
</dbReference>
<keyword evidence="3" id="KW-1185">Reference proteome</keyword>
<name>A0A016T0Y8_9BILA</name>
<accession>A0A016T0Y8</accession>
<dbReference type="OrthoDB" id="5856239at2759"/>
<reference evidence="3" key="1">
    <citation type="journal article" date="2015" name="Nat. Genet.">
        <title>The genome and transcriptome of the zoonotic hookworm Ancylostoma ceylanicum identify infection-specific gene families.</title>
        <authorList>
            <person name="Schwarz E.M."/>
            <person name="Hu Y."/>
            <person name="Antoshechkin I."/>
            <person name="Miller M.M."/>
            <person name="Sternberg P.W."/>
            <person name="Aroian R.V."/>
        </authorList>
    </citation>
    <scope>NUCLEOTIDE SEQUENCE</scope>
    <source>
        <strain evidence="3">HY135</strain>
    </source>
</reference>
<dbReference type="EMBL" id="JARK01001488">
    <property type="protein sequence ID" value="EYB96239.1"/>
    <property type="molecule type" value="Genomic_DNA"/>
</dbReference>